<dbReference type="EMBL" id="BPWL01000003">
    <property type="protein sequence ID" value="GJJ08434.1"/>
    <property type="molecule type" value="Genomic_DNA"/>
</dbReference>
<evidence type="ECO:0000313" key="1">
    <source>
        <dbReference type="EMBL" id="GJJ08434.1"/>
    </source>
</evidence>
<accession>A0AAV5A5B0</accession>
<dbReference type="AlphaFoldDB" id="A0AAV5A5B0"/>
<proteinExistence type="predicted"/>
<evidence type="ECO:0000313" key="2">
    <source>
        <dbReference type="Proteomes" id="UP001050691"/>
    </source>
</evidence>
<sequence>MVFESKDYHPREDHRLFLLLKLGTFGDHLTIEDLRLILEKVSIPPPDDEYSHLFTARTWVMKAIMRLSAYGIIRSRRLERMEADIYDIAEEAFDVHEQGRGWVIRKFEFLETD</sequence>
<comment type="caution">
    <text evidence="1">The sequence shown here is derived from an EMBL/GenBank/DDBJ whole genome shotgun (WGS) entry which is preliminary data.</text>
</comment>
<protein>
    <submittedName>
        <fullName evidence="1">Uncharacterized protein</fullName>
    </submittedName>
</protein>
<name>A0AAV5A5B0_9AGAM</name>
<dbReference type="Proteomes" id="UP001050691">
    <property type="component" value="Unassembled WGS sequence"/>
</dbReference>
<reference evidence="1" key="1">
    <citation type="submission" date="2021-10" db="EMBL/GenBank/DDBJ databases">
        <title>De novo Genome Assembly of Clathrus columnatus (Basidiomycota, Fungi) Using Illumina and Nanopore Sequence Data.</title>
        <authorList>
            <person name="Ogiso-Tanaka E."/>
            <person name="Itagaki H."/>
            <person name="Hosoya T."/>
            <person name="Hosaka K."/>
        </authorList>
    </citation>
    <scope>NUCLEOTIDE SEQUENCE</scope>
    <source>
        <strain evidence="1">MO-923</strain>
    </source>
</reference>
<keyword evidence="2" id="KW-1185">Reference proteome</keyword>
<organism evidence="1 2">
    <name type="scientific">Clathrus columnatus</name>
    <dbReference type="NCBI Taxonomy" id="1419009"/>
    <lineage>
        <taxon>Eukaryota</taxon>
        <taxon>Fungi</taxon>
        <taxon>Dikarya</taxon>
        <taxon>Basidiomycota</taxon>
        <taxon>Agaricomycotina</taxon>
        <taxon>Agaricomycetes</taxon>
        <taxon>Phallomycetidae</taxon>
        <taxon>Phallales</taxon>
        <taxon>Clathraceae</taxon>
        <taxon>Clathrus</taxon>
    </lineage>
</organism>
<gene>
    <name evidence="1" type="ORF">Clacol_002650</name>
</gene>